<dbReference type="EMBL" id="MN739177">
    <property type="protein sequence ID" value="QHS92310.1"/>
    <property type="molecule type" value="Genomic_DNA"/>
</dbReference>
<accession>A0A6C0BJS9</accession>
<dbReference type="Pfam" id="PF19662">
    <property type="entry name" value="DUF6165"/>
    <property type="match status" value="1"/>
</dbReference>
<protein>
    <recommendedName>
        <fullName evidence="1">N-acetyltransferase domain-containing protein</fullName>
    </recommendedName>
</protein>
<dbReference type="AlphaFoldDB" id="A0A6C0BJS9"/>
<dbReference type="InterPro" id="IPR000182">
    <property type="entry name" value="GNAT_dom"/>
</dbReference>
<feature type="domain" description="N-acetyltransferase" evidence="1">
    <location>
        <begin position="7"/>
        <end position="165"/>
    </location>
</feature>
<dbReference type="CDD" id="cd04301">
    <property type="entry name" value="NAT_SF"/>
    <property type="match status" value="1"/>
</dbReference>
<dbReference type="GO" id="GO:0016747">
    <property type="term" value="F:acyltransferase activity, transferring groups other than amino-acyl groups"/>
    <property type="evidence" value="ECO:0007669"/>
    <property type="project" value="InterPro"/>
</dbReference>
<proteinExistence type="predicted"/>
<dbReference type="Gene3D" id="3.40.630.30">
    <property type="match status" value="1"/>
</dbReference>
<dbReference type="Pfam" id="PF00583">
    <property type="entry name" value="Acetyltransf_1"/>
    <property type="match status" value="1"/>
</dbReference>
<evidence type="ECO:0000313" key="2">
    <source>
        <dbReference type="EMBL" id="QHS92310.1"/>
    </source>
</evidence>
<dbReference type="InterPro" id="IPR046163">
    <property type="entry name" value="DUF6165"/>
</dbReference>
<dbReference type="SUPFAM" id="SSF55729">
    <property type="entry name" value="Acyl-CoA N-acyltransferases (Nat)"/>
    <property type="match status" value="1"/>
</dbReference>
<evidence type="ECO:0000259" key="1">
    <source>
        <dbReference type="PROSITE" id="PS51186"/>
    </source>
</evidence>
<dbReference type="InterPro" id="IPR016181">
    <property type="entry name" value="Acyl_CoA_acyltransferase"/>
</dbReference>
<sequence>MSHFIVLTVNPQSPDDLHLLQMFIESVRGKQSHFRYFNNRGLECVTQHQVTLLGILTSFPTSVSSSDPTSTQVPVPVPVAYGHLDYEATTDKTWLGISVLDAYHGQGYGRQIMTHLIQWFQDSPLISIYLTVDRENTVAYQLYQKNGFQLLYEKASYYEMILQKKNTTTVSRTFNLQVSCGEALDKLSILEIKMDRIKDDRVADVRKEYETLAPILKPVIEQAQCQFLYRLLKEVNLKIWKDQNVFRDGGPAVDRASLCTQIIDDNDRRFRIKNKINQRLNSSLKEQKGYKATKALVIPHLLMGDQILVIPAVRYLSTLYDEVHLWSIAKFYDQVRSFYLDDPSIKVIECRNANWWRNPQFYVDNGIDQYERKHVYPCGIHTEYVKNVSRINCDRVPYCFYNHMSLPPSIYWNYFSVQDTLLSKELYHLLHGQEYVFIHSEIGAGVLFNISHVENMIHRSHDEILFVDPNVNRYPPGHRYYQLAEKLTGHRVNDYLDLMIHATYLYLTDSCFFCLAMQLGIITDQCYVRPRTGYDYTPYMWSKEYGFDPTQAGYGSMSPRRKFIQF</sequence>
<reference evidence="2" key="1">
    <citation type="journal article" date="2020" name="Nature">
        <title>Giant virus diversity and host interactions through global metagenomics.</title>
        <authorList>
            <person name="Schulz F."/>
            <person name="Roux S."/>
            <person name="Paez-Espino D."/>
            <person name="Jungbluth S."/>
            <person name="Walsh D.A."/>
            <person name="Denef V.J."/>
            <person name="McMahon K.D."/>
            <person name="Konstantinidis K.T."/>
            <person name="Eloe-Fadrosh E.A."/>
            <person name="Kyrpides N.C."/>
            <person name="Woyke T."/>
        </authorList>
    </citation>
    <scope>NUCLEOTIDE SEQUENCE</scope>
    <source>
        <strain evidence="2">GVMAG-M-3300014204-73</strain>
    </source>
</reference>
<name>A0A6C0BJS9_9ZZZZ</name>
<organism evidence="2">
    <name type="scientific">viral metagenome</name>
    <dbReference type="NCBI Taxonomy" id="1070528"/>
    <lineage>
        <taxon>unclassified sequences</taxon>
        <taxon>metagenomes</taxon>
        <taxon>organismal metagenomes</taxon>
    </lineage>
</organism>
<dbReference type="PROSITE" id="PS51186">
    <property type="entry name" value="GNAT"/>
    <property type="match status" value="1"/>
</dbReference>